<dbReference type="Proteomes" id="UP000249056">
    <property type="component" value="Unassembled WGS sequence"/>
</dbReference>
<evidence type="ECO:0000313" key="1">
    <source>
        <dbReference type="EMBL" id="RAL65273.1"/>
    </source>
</evidence>
<proteinExistence type="predicted"/>
<reference evidence="1 2" key="1">
    <citation type="submission" date="2018-06" db="EMBL/GenBank/DDBJ databases">
        <title>Genome Sequence of the Brown Rot Fungal Pathogen Monilinia fructigena.</title>
        <authorList>
            <person name="Landi L."/>
            <person name="De Miccolis Angelini R.M."/>
            <person name="Pollastro S."/>
            <person name="Abate D."/>
            <person name="Faretra F."/>
            <person name="Romanazzi G."/>
        </authorList>
    </citation>
    <scope>NUCLEOTIDE SEQUENCE [LARGE SCALE GENOMIC DNA]</scope>
    <source>
        <strain evidence="1 2">Mfrg269</strain>
    </source>
</reference>
<accession>A0A395J0R3</accession>
<dbReference type="EMBL" id="QKRW01000010">
    <property type="protein sequence ID" value="RAL65273.1"/>
    <property type="molecule type" value="Genomic_DNA"/>
</dbReference>
<gene>
    <name evidence="1" type="ORF">DID88_000843</name>
</gene>
<sequence length="79" mass="9005">MAENSQRLDIWSLQTSWDTFYKMIRILIRKPSIIRRQIWLEKSVTGLILDGDANSTWADSQLAPTGVAQALIANNFGRI</sequence>
<organism evidence="1 2">
    <name type="scientific">Monilinia fructigena</name>
    <dbReference type="NCBI Taxonomy" id="38457"/>
    <lineage>
        <taxon>Eukaryota</taxon>
        <taxon>Fungi</taxon>
        <taxon>Dikarya</taxon>
        <taxon>Ascomycota</taxon>
        <taxon>Pezizomycotina</taxon>
        <taxon>Leotiomycetes</taxon>
        <taxon>Helotiales</taxon>
        <taxon>Sclerotiniaceae</taxon>
        <taxon>Monilinia</taxon>
    </lineage>
</organism>
<name>A0A395J0R3_9HELO</name>
<comment type="caution">
    <text evidence="1">The sequence shown here is derived from an EMBL/GenBank/DDBJ whole genome shotgun (WGS) entry which is preliminary data.</text>
</comment>
<keyword evidence="2" id="KW-1185">Reference proteome</keyword>
<evidence type="ECO:0000313" key="2">
    <source>
        <dbReference type="Proteomes" id="UP000249056"/>
    </source>
</evidence>
<protein>
    <submittedName>
        <fullName evidence="1">Uncharacterized protein</fullName>
    </submittedName>
</protein>
<dbReference type="AlphaFoldDB" id="A0A395J0R3"/>